<evidence type="ECO:0000256" key="1">
    <source>
        <dbReference type="ARBA" id="ARBA00004141"/>
    </source>
</evidence>
<dbReference type="PATRIC" id="fig|889378.3.peg.1468"/>
<keyword evidence="3 5" id="KW-1133">Transmembrane helix</keyword>
<evidence type="ECO:0000259" key="6">
    <source>
        <dbReference type="Pfam" id="PF01699"/>
    </source>
</evidence>
<name>H9UJ45_SPIAZ</name>
<feature type="transmembrane region" description="Helical" evidence="5">
    <location>
        <begin position="6"/>
        <end position="26"/>
    </location>
</feature>
<accession>H9UJ45</accession>
<dbReference type="GO" id="GO:0005886">
    <property type="term" value="C:plasma membrane"/>
    <property type="evidence" value="ECO:0007669"/>
    <property type="project" value="TreeGrafter"/>
</dbReference>
<dbReference type="STRING" id="889378.Spiaf_1477"/>
<keyword evidence="2 5" id="KW-0812">Transmembrane</keyword>
<dbReference type="Proteomes" id="UP000007383">
    <property type="component" value="Chromosome"/>
</dbReference>
<dbReference type="EMBL" id="CP003282">
    <property type="protein sequence ID" value="AFG37538.1"/>
    <property type="molecule type" value="Genomic_DNA"/>
</dbReference>
<evidence type="ECO:0000313" key="7">
    <source>
        <dbReference type="EMBL" id="AFG37538.1"/>
    </source>
</evidence>
<evidence type="ECO:0000313" key="8">
    <source>
        <dbReference type="Proteomes" id="UP000007383"/>
    </source>
</evidence>
<feature type="domain" description="Sodium/calcium exchanger membrane region" evidence="6">
    <location>
        <begin position="7"/>
        <end position="154"/>
    </location>
</feature>
<dbReference type="GO" id="GO:0006874">
    <property type="term" value="P:intracellular calcium ion homeostasis"/>
    <property type="evidence" value="ECO:0007669"/>
    <property type="project" value="TreeGrafter"/>
</dbReference>
<dbReference type="AlphaFoldDB" id="H9UJ45"/>
<organism evidence="7 8">
    <name type="scientific">Spirochaeta africana (strain ATCC 700263 / DSM 8902 / Z-7692)</name>
    <dbReference type="NCBI Taxonomy" id="889378"/>
    <lineage>
        <taxon>Bacteria</taxon>
        <taxon>Pseudomonadati</taxon>
        <taxon>Spirochaetota</taxon>
        <taxon>Spirochaetia</taxon>
        <taxon>Spirochaetales</taxon>
        <taxon>Spirochaetaceae</taxon>
        <taxon>Spirochaeta</taxon>
    </lineage>
</organism>
<keyword evidence="8" id="KW-1185">Reference proteome</keyword>
<evidence type="ECO:0000256" key="5">
    <source>
        <dbReference type="SAM" id="Phobius"/>
    </source>
</evidence>
<feature type="transmembrane region" description="Helical" evidence="5">
    <location>
        <begin position="305"/>
        <end position="322"/>
    </location>
</feature>
<comment type="subcellular location">
    <subcellularLocation>
        <location evidence="1">Membrane</location>
        <topology evidence="1">Multi-pass membrane protein</topology>
    </subcellularLocation>
</comment>
<dbReference type="GO" id="GO:0005262">
    <property type="term" value="F:calcium channel activity"/>
    <property type="evidence" value="ECO:0007669"/>
    <property type="project" value="TreeGrafter"/>
</dbReference>
<feature type="transmembrane region" description="Helical" evidence="5">
    <location>
        <begin position="106"/>
        <end position="124"/>
    </location>
</feature>
<evidence type="ECO:0000256" key="3">
    <source>
        <dbReference type="ARBA" id="ARBA00022989"/>
    </source>
</evidence>
<feature type="domain" description="Sodium/calcium exchanger membrane region" evidence="6">
    <location>
        <begin position="181"/>
        <end position="319"/>
    </location>
</feature>
<sequence length="323" mass="34208">MLPVILHLFLLVAGLLGLYLGAEMLVRGAVAGASRLGISRLAIGLTVVAFGTSAPEMFVSVVSSLQGRASLSLGNVLGSNIINIALVLGLLALWLPIHAQQQLKRFDIPCMLVSYGVLLAVVQFPRGTTSLPGITRPEGILLIALLILYLVIAYRTRRDKSDTHDAHTVPEIRSSSAGMIAWGVLAGILLLGIGSELVVSAAVWFTGNVLMLSERSAGILILAFATSLPELVTSLAALRKGETDISLGNIIGSNIFNSLGVLGLAATVRPLSGIEPGFPADIIMMFAVSLLLWFFLSLRRGLSKSGGLIMLVLLAGYVYRWLL</sequence>
<dbReference type="KEGG" id="sfc:Spiaf_1477"/>
<dbReference type="eggNOG" id="COG0530">
    <property type="taxonomic scope" value="Bacteria"/>
</dbReference>
<proteinExistence type="predicted"/>
<dbReference type="Gene3D" id="1.20.1420.30">
    <property type="entry name" value="NCX, central ion-binding region"/>
    <property type="match status" value="1"/>
</dbReference>
<feature type="transmembrane region" description="Helical" evidence="5">
    <location>
        <begin position="38"/>
        <end position="61"/>
    </location>
</feature>
<evidence type="ECO:0000256" key="2">
    <source>
        <dbReference type="ARBA" id="ARBA00022692"/>
    </source>
</evidence>
<feature type="transmembrane region" description="Helical" evidence="5">
    <location>
        <begin position="217"/>
        <end position="238"/>
    </location>
</feature>
<feature type="transmembrane region" description="Helical" evidence="5">
    <location>
        <begin position="177"/>
        <end position="205"/>
    </location>
</feature>
<dbReference type="InterPro" id="IPR004481">
    <property type="entry name" value="K/Na/Ca-exchanger"/>
</dbReference>
<dbReference type="HOGENOM" id="CLU_007948_0_3_12"/>
<dbReference type="NCBIfam" id="TIGR00367">
    <property type="entry name" value="calcium/sodium antiporter"/>
    <property type="match status" value="1"/>
</dbReference>
<dbReference type="GO" id="GO:0008273">
    <property type="term" value="F:calcium, potassium:sodium antiporter activity"/>
    <property type="evidence" value="ECO:0007669"/>
    <property type="project" value="TreeGrafter"/>
</dbReference>
<protein>
    <submittedName>
        <fullName evidence="7">K+dependent Na+ exchanger related-protein</fullName>
    </submittedName>
</protein>
<dbReference type="Pfam" id="PF01699">
    <property type="entry name" value="Na_Ca_ex"/>
    <property type="match status" value="2"/>
</dbReference>
<feature type="transmembrane region" description="Helical" evidence="5">
    <location>
        <begin position="278"/>
        <end position="298"/>
    </location>
</feature>
<evidence type="ECO:0000256" key="4">
    <source>
        <dbReference type="ARBA" id="ARBA00023136"/>
    </source>
</evidence>
<feature type="transmembrane region" description="Helical" evidence="5">
    <location>
        <begin position="139"/>
        <end position="156"/>
    </location>
</feature>
<keyword evidence="4 5" id="KW-0472">Membrane</keyword>
<dbReference type="Gene3D" id="6.10.280.80">
    <property type="entry name" value="NCX, peripheral helical region"/>
    <property type="match status" value="1"/>
</dbReference>
<reference evidence="8" key="1">
    <citation type="journal article" date="2013" name="Stand. Genomic Sci.">
        <title>Complete genome sequence of the halophilic bacterium Spirochaeta africana type strain (Z-7692(T)) from the alkaline Lake Magadi in the East African Rift.</title>
        <authorList>
            <person name="Liolos K."/>
            <person name="Abt B."/>
            <person name="Scheuner C."/>
            <person name="Teshima H."/>
            <person name="Held B."/>
            <person name="Lapidus A."/>
            <person name="Nolan M."/>
            <person name="Lucas S."/>
            <person name="Deshpande S."/>
            <person name="Cheng J.F."/>
            <person name="Tapia R."/>
            <person name="Goodwin L.A."/>
            <person name="Pitluck S."/>
            <person name="Pagani I."/>
            <person name="Ivanova N."/>
            <person name="Mavromatis K."/>
            <person name="Mikhailova N."/>
            <person name="Huntemann M."/>
            <person name="Pati A."/>
            <person name="Chen A."/>
            <person name="Palaniappan K."/>
            <person name="Land M."/>
            <person name="Rohde M."/>
            <person name="Tindall B.J."/>
            <person name="Detter J.C."/>
            <person name="Goker M."/>
            <person name="Bristow J."/>
            <person name="Eisen J.A."/>
            <person name="Markowitz V."/>
            <person name="Hugenholtz P."/>
            <person name="Woyke T."/>
            <person name="Klenk H.P."/>
            <person name="Kyrpides N.C."/>
        </authorList>
    </citation>
    <scope>NUCLEOTIDE SEQUENCE</scope>
    <source>
        <strain evidence="8">ATCC 700263 / DSM 8902 / Z-7692</strain>
    </source>
</reference>
<dbReference type="PANTHER" id="PTHR10846">
    <property type="entry name" value="SODIUM/POTASSIUM/CALCIUM EXCHANGER"/>
    <property type="match status" value="1"/>
</dbReference>
<dbReference type="InterPro" id="IPR004837">
    <property type="entry name" value="NaCa_Exmemb"/>
</dbReference>
<feature type="transmembrane region" description="Helical" evidence="5">
    <location>
        <begin position="245"/>
        <end position="266"/>
    </location>
</feature>
<feature type="transmembrane region" description="Helical" evidence="5">
    <location>
        <begin position="73"/>
        <end position="94"/>
    </location>
</feature>
<gene>
    <name evidence="7" type="ordered locus">Spiaf_1477</name>
</gene>
<dbReference type="PANTHER" id="PTHR10846:SF8">
    <property type="entry name" value="INNER MEMBRANE PROTEIN YRBG"/>
    <property type="match status" value="1"/>
</dbReference>
<dbReference type="InterPro" id="IPR044880">
    <property type="entry name" value="NCX_ion-bd_dom_sf"/>
</dbReference>